<evidence type="ECO:0000313" key="2">
    <source>
        <dbReference type="EMBL" id="CAD8870122.1"/>
    </source>
</evidence>
<accession>A0A7S1FJU0</accession>
<gene>
    <name evidence="2" type="ORF">NSCI0253_LOCUS44479</name>
</gene>
<evidence type="ECO:0000256" key="1">
    <source>
        <dbReference type="SAM" id="MobiDB-lite"/>
    </source>
</evidence>
<feature type="compositionally biased region" description="Basic and acidic residues" evidence="1">
    <location>
        <begin position="126"/>
        <end position="139"/>
    </location>
</feature>
<name>A0A7S1FJU0_NOCSC</name>
<protein>
    <submittedName>
        <fullName evidence="2">Uncharacterized protein</fullName>
    </submittedName>
</protein>
<organism evidence="2">
    <name type="scientific">Noctiluca scintillans</name>
    <name type="common">Sea sparkle</name>
    <name type="synonym">Red tide dinoflagellate</name>
    <dbReference type="NCBI Taxonomy" id="2966"/>
    <lineage>
        <taxon>Eukaryota</taxon>
        <taxon>Sar</taxon>
        <taxon>Alveolata</taxon>
        <taxon>Dinophyceae</taxon>
        <taxon>Noctilucales</taxon>
        <taxon>Noctilucaceae</taxon>
        <taxon>Noctiluca</taxon>
    </lineage>
</organism>
<feature type="region of interest" description="Disordered" evidence="1">
    <location>
        <begin position="42"/>
        <end position="139"/>
    </location>
</feature>
<reference evidence="2" key="1">
    <citation type="submission" date="2021-01" db="EMBL/GenBank/DDBJ databases">
        <authorList>
            <person name="Corre E."/>
            <person name="Pelletier E."/>
            <person name="Niang G."/>
            <person name="Scheremetjew M."/>
            <person name="Finn R."/>
            <person name="Kale V."/>
            <person name="Holt S."/>
            <person name="Cochrane G."/>
            <person name="Meng A."/>
            <person name="Brown T."/>
            <person name="Cohen L."/>
        </authorList>
    </citation>
    <scope>NUCLEOTIDE SEQUENCE</scope>
</reference>
<sequence>MVLSRRPAATKAPKALSQVVRRPAANSMVASPAAKNVLVKPAGLNAPEAGRSSLESGVKQMRKPANAESNVLRKPVASATKVIQLSGKRRGRPPKVGTQPEAKKRGAVPRATSTETGARRGRKPKVAQEERGPATTVDGDKAFKRKCKAFAAMIEVKKPGVFLPEQILSALKDAGGSAVKAKHALLD</sequence>
<dbReference type="EMBL" id="HBFQ01062835">
    <property type="protein sequence ID" value="CAD8870122.1"/>
    <property type="molecule type" value="Transcribed_RNA"/>
</dbReference>
<proteinExistence type="predicted"/>
<dbReference type="AlphaFoldDB" id="A0A7S1FJU0"/>